<organism evidence="1 2">
    <name type="scientific">Nonlabens ponticola</name>
    <dbReference type="NCBI Taxonomy" id="2496866"/>
    <lineage>
        <taxon>Bacteria</taxon>
        <taxon>Pseudomonadati</taxon>
        <taxon>Bacteroidota</taxon>
        <taxon>Flavobacteriia</taxon>
        <taxon>Flavobacteriales</taxon>
        <taxon>Flavobacteriaceae</taxon>
        <taxon>Nonlabens</taxon>
    </lineage>
</organism>
<evidence type="ECO:0000313" key="2">
    <source>
        <dbReference type="Proteomes" id="UP000279600"/>
    </source>
</evidence>
<dbReference type="AlphaFoldDB" id="A0A3S9MWC9"/>
<dbReference type="EMBL" id="CP034549">
    <property type="protein sequence ID" value="AZQ43437.1"/>
    <property type="molecule type" value="Genomic_DNA"/>
</dbReference>
<sequence length="296" mass="33399">MYRIILLALLVISCSDEVKEPVFEIEKIGDLDADLLESSGIAFYNGKIFTHADSRDQLNLIEIDKSGSSVQSITLPQLPRLRDWEDIEISNDTLYVGDIGNNLGRRRDLAVYAYKFDGTTAVDMTKFPYEYADQQVFDRTAYNETSHDAEALAVIDDKAYILSKDWQTLNSTIYQLDLSTPDVLQQLQPLETLNMGGLVTGATHTSNPKKIIVCGYNIALAPFVARISITDDGFKLQEKVMLSELLQGSSQIEGITYAGTDDNDIDTFYLTSERFEKTVFRKSIELEAALYKLRWR</sequence>
<dbReference type="KEGG" id="noj:EJ995_04010"/>
<dbReference type="OrthoDB" id="9798438at2"/>
<keyword evidence="2" id="KW-1185">Reference proteome</keyword>
<evidence type="ECO:0000313" key="1">
    <source>
        <dbReference type="EMBL" id="AZQ43437.1"/>
    </source>
</evidence>
<protein>
    <submittedName>
        <fullName evidence="1">Uncharacterized protein</fullName>
    </submittedName>
</protein>
<proteinExistence type="predicted"/>
<dbReference type="Proteomes" id="UP000279600">
    <property type="component" value="Chromosome"/>
</dbReference>
<reference evidence="1 2" key="1">
    <citation type="submission" date="2018-12" db="EMBL/GenBank/DDBJ databases">
        <title>Complete genome of Nonlabens sp. MJ115.</title>
        <authorList>
            <person name="Choi H.S."/>
            <person name="Jung J."/>
        </authorList>
    </citation>
    <scope>NUCLEOTIDE SEQUENCE [LARGE SCALE GENOMIC DNA]</scope>
    <source>
        <strain evidence="1 2">MJ115</strain>
    </source>
</reference>
<gene>
    <name evidence="1" type="ORF">EJ995_04010</name>
</gene>
<name>A0A3S9MWC9_9FLAO</name>
<dbReference type="RefSeq" id="WP_126445842.1">
    <property type="nucleotide sequence ID" value="NZ_CP034549.1"/>
</dbReference>
<dbReference type="SUPFAM" id="SSF63829">
    <property type="entry name" value="Calcium-dependent phosphotriesterase"/>
    <property type="match status" value="1"/>
</dbReference>
<accession>A0A3S9MWC9</accession>